<dbReference type="GO" id="GO:0051536">
    <property type="term" value="F:iron-sulfur cluster binding"/>
    <property type="evidence" value="ECO:0007669"/>
    <property type="project" value="UniProtKB-KW"/>
</dbReference>
<feature type="domain" description="4Fe-4S ferredoxin-type" evidence="4">
    <location>
        <begin position="41"/>
        <end position="70"/>
    </location>
</feature>
<proteinExistence type="predicted"/>
<protein>
    <submittedName>
        <fullName evidence="5">Coenzyme F420 hydrogenase/dehydrogenase, beta subunit C-terminal domain</fullName>
    </submittedName>
</protein>
<dbReference type="Pfam" id="PF12838">
    <property type="entry name" value="Fer4_7"/>
    <property type="match status" value="1"/>
</dbReference>
<keyword evidence="2" id="KW-0408">Iron</keyword>
<organism evidence="5 6">
    <name type="scientific">Desulfobacter latus</name>
    <dbReference type="NCBI Taxonomy" id="2292"/>
    <lineage>
        <taxon>Bacteria</taxon>
        <taxon>Pseudomonadati</taxon>
        <taxon>Thermodesulfobacteriota</taxon>
        <taxon>Desulfobacteria</taxon>
        <taxon>Desulfobacterales</taxon>
        <taxon>Desulfobacteraceae</taxon>
        <taxon>Desulfobacter</taxon>
    </lineage>
</organism>
<dbReference type="AlphaFoldDB" id="A0A850SV51"/>
<dbReference type="InterPro" id="IPR007516">
    <property type="entry name" value="Co_F420_Hydgase/DH_bsu_N"/>
</dbReference>
<dbReference type="InterPro" id="IPR007525">
    <property type="entry name" value="FrhB_FdhB_C"/>
</dbReference>
<keyword evidence="1" id="KW-0479">Metal-binding</keyword>
<keyword evidence="6" id="KW-1185">Reference proteome</keyword>
<accession>A0A850SV51</accession>
<comment type="caution">
    <text evidence="5">The sequence shown here is derived from an EMBL/GenBank/DDBJ whole genome shotgun (WGS) entry which is preliminary data.</text>
</comment>
<dbReference type="Gene3D" id="3.30.70.20">
    <property type="match status" value="1"/>
</dbReference>
<dbReference type="InterPro" id="IPR017900">
    <property type="entry name" value="4Fe4S_Fe_S_CS"/>
</dbReference>
<evidence type="ECO:0000313" key="5">
    <source>
        <dbReference type="EMBL" id="NWH05029.1"/>
    </source>
</evidence>
<dbReference type="Pfam" id="PF04432">
    <property type="entry name" value="FrhB_FdhB_C"/>
    <property type="match status" value="1"/>
</dbReference>
<dbReference type="InterPro" id="IPR052977">
    <property type="entry name" value="Polyferredoxin-like_ET"/>
</dbReference>
<evidence type="ECO:0000313" key="6">
    <source>
        <dbReference type="Proteomes" id="UP000553343"/>
    </source>
</evidence>
<evidence type="ECO:0000256" key="2">
    <source>
        <dbReference type="ARBA" id="ARBA00023004"/>
    </source>
</evidence>
<dbReference type="Pfam" id="PF04422">
    <property type="entry name" value="FrhB_FdhB_N"/>
    <property type="match status" value="1"/>
</dbReference>
<dbReference type="Proteomes" id="UP000553343">
    <property type="component" value="Unassembled WGS sequence"/>
</dbReference>
<evidence type="ECO:0000256" key="3">
    <source>
        <dbReference type="ARBA" id="ARBA00023014"/>
    </source>
</evidence>
<dbReference type="PROSITE" id="PS00198">
    <property type="entry name" value="4FE4S_FER_1"/>
    <property type="match status" value="1"/>
</dbReference>
<reference evidence="5 6" key="1">
    <citation type="submission" date="2020-06" db="EMBL/GenBank/DDBJ databases">
        <title>High-quality draft genome of sulfate reducer Desulfobacter latus type strain AcrS2 isolated from marine sediment.</title>
        <authorList>
            <person name="Hoppe M."/>
            <person name="Larsen C.K."/>
            <person name="Marshall I.P.G."/>
            <person name="Schramm A."/>
            <person name="Marietou A.G."/>
        </authorList>
    </citation>
    <scope>NUCLEOTIDE SEQUENCE [LARGE SCALE GENOMIC DNA]</scope>
    <source>
        <strain evidence="5 6">AcRS2</strain>
    </source>
</reference>
<dbReference type="GO" id="GO:0046872">
    <property type="term" value="F:metal ion binding"/>
    <property type="evidence" value="ECO:0007669"/>
    <property type="project" value="UniProtKB-KW"/>
</dbReference>
<dbReference type="InterPro" id="IPR017896">
    <property type="entry name" value="4Fe4S_Fe-S-bd"/>
</dbReference>
<gene>
    <name evidence="5" type="ORF">HXW94_08540</name>
</gene>
<dbReference type="EMBL" id="JACADJ010000023">
    <property type="protein sequence ID" value="NWH05029.1"/>
    <property type="molecule type" value="Genomic_DNA"/>
</dbReference>
<dbReference type="RefSeq" id="WP_178366487.1">
    <property type="nucleotide sequence ID" value="NZ_JACADJ010000023.1"/>
</dbReference>
<keyword evidence="3" id="KW-0411">Iron-sulfur</keyword>
<evidence type="ECO:0000256" key="1">
    <source>
        <dbReference type="ARBA" id="ARBA00022723"/>
    </source>
</evidence>
<dbReference type="PROSITE" id="PS51379">
    <property type="entry name" value="4FE4S_FER_2"/>
    <property type="match status" value="2"/>
</dbReference>
<feature type="domain" description="4Fe-4S ferredoxin-type" evidence="4">
    <location>
        <begin position="6"/>
        <end position="36"/>
    </location>
</feature>
<dbReference type="PANTHER" id="PTHR43193:SF2">
    <property type="entry name" value="POLYFERREDOXIN PROTEIN FWDF"/>
    <property type="match status" value="1"/>
</dbReference>
<name>A0A850SV51_9BACT</name>
<sequence>MNSNVQHPLAEHQNDCTGCSSCAATCPKQCIHMIPDQEGFLNPQIQIDECIDCGLCLKVCPVAENNVDNLLEKENLSVFAAWHKDESIRKQSSSGGVFTALAESILDKKGIVVGAAFDDNLSLKHIFVDSQEDLYRLRGSKYVQSEISPDLYPTILDRLNEGRRVLFSGTPCQIAGLRSFLGEPKAGLICCDLVCHGVPSPILLTRYKAYRESTGDRLTDISFRDKSYGWKLPSVRLYQGGGKTVGLYSYFEDPYTVSFFRNFSLRPSCYNCRFTTTQRVGDLTLADFWGVHRKYPEYDTDDKGTSLILVNTAAGQTSLESCHDHLFLGTADIETAMGRNPNLYNPSSRPPKRNHFYRDLEILTFPALIRKYKLRAPTRKEKMFTEAKRKVKRFLRRILQNLNFKERGFS</sequence>
<dbReference type="SUPFAM" id="SSF54862">
    <property type="entry name" value="4Fe-4S ferredoxins"/>
    <property type="match status" value="1"/>
</dbReference>
<evidence type="ECO:0000259" key="4">
    <source>
        <dbReference type="PROSITE" id="PS51379"/>
    </source>
</evidence>
<dbReference type="PANTHER" id="PTHR43193">
    <property type="match status" value="1"/>
</dbReference>